<dbReference type="InterPro" id="IPR001789">
    <property type="entry name" value="Sig_transdc_resp-reg_receiver"/>
</dbReference>
<accession>A0A6B9G465</accession>
<dbReference type="SUPFAM" id="SSF52172">
    <property type="entry name" value="CheY-like"/>
    <property type="match status" value="1"/>
</dbReference>
<evidence type="ECO:0000313" key="7">
    <source>
        <dbReference type="Proteomes" id="UP000012488"/>
    </source>
</evidence>
<dbReference type="AlphaFoldDB" id="A0A6B9G465"/>
<gene>
    <name evidence="6" type="ORF">MMSR116_30285</name>
</gene>
<dbReference type="Proteomes" id="UP000012488">
    <property type="component" value="Chromosome"/>
</dbReference>
<keyword evidence="1 4" id="KW-0597">Phosphoprotein</keyword>
<evidence type="ECO:0000259" key="5">
    <source>
        <dbReference type="PROSITE" id="PS50110"/>
    </source>
</evidence>
<dbReference type="SMART" id="SM00448">
    <property type="entry name" value="REC"/>
    <property type="match status" value="1"/>
</dbReference>
<dbReference type="EMBL" id="CP043538">
    <property type="protein sequence ID" value="QGY06428.1"/>
    <property type="molecule type" value="Genomic_DNA"/>
</dbReference>
<dbReference type="GO" id="GO:0000160">
    <property type="term" value="P:phosphorelay signal transduction system"/>
    <property type="evidence" value="ECO:0007669"/>
    <property type="project" value="InterPro"/>
</dbReference>
<reference evidence="6 7" key="1">
    <citation type="journal article" date="2012" name="Genet. Mol. Biol.">
        <title>Analysis of 16S rRNA and mxaF genes revealing insights into Methylobacterium niche-specific plant association.</title>
        <authorList>
            <person name="Dourado M.N."/>
            <person name="Andreote F.D."/>
            <person name="Dini-Andreote F."/>
            <person name="Conti R."/>
            <person name="Araujo J.M."/>
            <person name="Araujo W.L."/>
        </authorList>
    </citation>
    <scope>NUCLEOTIDE SEQUENCE [LARGE SCALE GENOMIC DNA]</scope>
    <source>
        <strain evidence="6 7">SR1.6/6</strain>
    </source>
</reference>
<organism evidence="6 7">
    <name type="scientific">Methylobacterium mesophilicum SR1.6/6</name>
    <dbReference type="NCBI Taxonomy" id="908290"/>
    <lineage>
        <taxon>Bacteria</taxon>
        <taxon>Pseudomonadati</taxon>
        <taxon>Pseudomonadota</taxon>
        <taxon>Alphaproteobacteria</taxon>
        <taxon>Hyphomicrobiales</taxon>
        <taxon>Methylobacteriaceae</taxon>
        <taxon>Methylobacterium</taxon>
    </lineage>
</organism>
<protein>
    <submittedName>
        <fullName evidence="6">Response regulator</fullName>
    </submittedName>
</protein>
<dbReference type="Pfam" id="PF00072">
    <property type="entry name" value="Response_reg"/>
    <property type="match status" value="1"/>
</dbReference>
<name>A0A6B9G465_9HYPH</name>
<sequence length="125" mass="13424">MPRRSQPAVLVVEDEVIERMAAVEGLEIAGYEAVDVCSAADAVCALENLDTIRVVITDIDLRGRLDGIVLAACIDRRWPKVGIIMTSGKVEPVPGDVPSGACFLRKPYARARMLAAVRGIIAQHA</sequence>
<evidence type="ECO:0000256" key="2">
    <source>
        <dbReference type="ARBA" id="ARBA00023015"/>
    </source>
</evidence>
<feature type="modified residue" description="4-aspartylphosphate" evidence="4">
    <location>
        <position position="58"/>
    </location>
</feature>
<dbReference type="Gene3D" id="3.40.50.2300">
    <property type="match status" value="1"/>
</dbReference>
<evidence type="ECO:0000256" key="4">
    <source>
        <dbReference type="PROSITE-ProRule" id="PRU00169"/>
    </source>
</evidence>
<feature type="domain" description="Response regulatory" evidence="5">
    <location>
        <begin position="8"/>
        <end position="121"/>
    </location>
</feature>
<keyword evidence="3" id="KW-0804">Transcription</keyword>
<keyword evidence="2" id="KW-0805">Transcription regulation</keyword>
<dbReference type="OrthoDB" id="9784719at2"/>
<dbReference type="PANTHER" id="PTHR44591:SF3">
    <property type="entry name" value="RESPONSE REGULATORY DOMAIN-CONTAINING PROTEIN"/>
    <property type="match status" value="1"/>
</dbReference>
<reference evidence="6 7" key="2">
    <citation type="journal article" date="2013" name="Genome Announc.">
        <title>Draft Genome Sequence of Methylobacterium mesophilicum Strain SR1.6/6, Isolated from Citrus sinensis.</title>
        <authorList>
            <person name="Marinho Almeida D."/>
            <person name="Dini-Andreote F."/>
            <person name="Camargo Neves A.A."/>
            <person name="Juca Ramos R.T."/>
            <person name="Andreote F.D."/>
            <person name="Carneiro A.R."/>
            <person name="Oliveira de Souza Lima A."/>
            <person name="Caracciolo Gomes de Sa P.H."/>
            <person name="Ribeiro Barbosa M.S."/>
            <person name="Araujo W.L."/>
            <person name="Silva A."/>
        </authorList>
    </citation>
    <scope>NUCLEOTIDE SEQUENCE [LARGE SCALE GENOMIC DNA]</scope>
    <source>
        <strain evidence="6 7">SR1.6/6</strain>
    </source>
</reference>
<dbReference type="KEGG" id="mmes:MMSR116_30285"/>
<evidence type="ECO:0000313" key="6">
    <source>
        <dbReference type="EMBL" id="QGY06428.1"/>
    </source>
</evidence>
<evidence type="ECO:0000256" key="3">
    <source>
        <dbReference type="ARBA" id="ARBA00023163"/>
    </source>
</evidence>
<dbReference type="InterPro" id="IPR050595">
    <property type="entry name" value="Bact_response_regulator"/>
</dbReference>
<proteinExistence type="predicted"/>
<dbReference type="PROSITE" id="PS50110">
    <property type="entry name" value="RESPONSE_REGULATORY"/>
    <property type="match status" value="1"/>
</dbReference>
<dbReference type="InterPro" id="IPR011006">
    <property type="entry name" value="CheY-like_superfamily"/>
</dbReference>
<dbReference type="PANTHER" id="PTHR44591">
    <property type="entry name" value="STRESS RESPONSE REGULATOR PROTEIN 1"/>
    <property type="match status" value="1"/>
</dbReference>
<evidence type="ECO:0000256" key="1">
    <source>
        <dbReference type="ARBA" id="ARBA00022553"/>
    </source>
</evidence>